<evidence type="ECO:0000313" key="2">
    <source>
        <dbReference type="EMBL" id="UTW11601.1"/>
    </source>
</evidence>
<organism evidence="2 3">
    <name type="scientific">Marinobacterium rhizophilum</name>
    <dbReference type="NCBI Taxonomy" id="420402"/>
    <lineage>
        <taxon>Bacteria</taxon>
        <taxon>Pseudomonadati</taxon>
        <taxon>Pseudomonadota</taxon>
        <taxon>Gammaproteobacteria</taxon>
        <taxon>Oceanospirillales</taxon>
        <taxon>Oceanospirillaceae</taxon>
        <taxon>Marinobacterium</taxon>
    </lineage>
</organism>
<dbReference type="PANTHER" id="PTHR30383:SF24">
    <property type="entry name" value="THIOESTERASE 1_PROTEASE 1_LYSOPHOSPHOLIPASE L1"/>
    <property type="match status" value="1"/>
</dbReference>
<sequence>MRPLAGPGRAVSGAFWLLCLVVLLTGCGREPELPYLAPGTRVLAFGDSLTYGTGADDAQSYPARVAEATGWQVRNAGVPGELAEDGLARLQQLLDEEPVALVLLCHGGNNLLRGQPDARIRAQLAAMIELAQAKGAQVVLLGVPKPTLLVRTAPFYAQLAEEYGLVYLPDAIADTLSDPALKSDQTHPNASGYALIASQLLALLRDAGAI</sequence>
<keyword evidence="3" id="KW-1185">Reference proteome</keyword>
<evidence type="ECO:0000313" key="3">
    <source>
        <dbReference type="Proteomes" id="UP001058461"/>
    </source>
</evidence>
<dbReference type="PROSITE" id="PS51257">
    <property type="entry name" value="PROKAR_LIPOPROTEIN"/>
    <property type="match status" value="1"/>
</dbReference>
<accession>A0ABY5HKW8</accession>
<protein>
    <submittedName>
        <fullName evidence="2">Arylesterase</fullName>
    </submittedName>
</protein>
<dbReference type="Proteomes" id="UP001058461">
    <property type="component" value="Chromosome"/>
</dbReference>
<evidence type="ECO:0000259" key="1">
    <source>
        <dbReference type="Pfam" id="PF13472"/>
    </source>
</evidence>
<dbReference type="Pfam" id="PF13472">
    <property type="entry name" value="Lipase_GDSL_2"/>
    <property type="match status" value="1"/>
</dbReference>
<dbReference type="InterPro" id="IPR013830">
    <property type="entry name" value="SGNH_hydro"/>
</dbReference>
<dbReference type="EMBL" id="CP073347">
    <property type="protein sequence ID" value="UTW11601.1"/>
    <property type="molecule type" value="Genomic_DNA"/>
</dbReference>
<dbReference type="SUPFAM" id="SSF52266">
    <property type="entry name" value="SGNH hydrolase"/>
    <property type="match status" value="1"/>
</dbReference>
<dbReference type="InterPro" id="IPR036514">
    <property type="entry name" value="SGNH_hydro_sf"/>
</dbReference>
<name>A0ABY5HKW8_9GAMM</name>
<gene>
    <name evidence="2" type="ORF">KDW95_20500</name>
</gene>
<proteinExistence type="predicted"/>
<reference evidence="2" key="1">
    <citation type="submission" date="2021-04" db="EMBL/GenBank/DDBJ databases">
        <title>Oceanospirillales bacteria with DddD are important DMSP degraders in coastal seawater.</title>
        <authorList>
            <person name="Liu J."/>
        </authorList>
    </citation>
    <scope>NUCLEOTIDE SEQUENCE</scope>
    <source>
        <strain evidence="2">D13-1</strain>
    </source>
</reference>
<dbReference type="PANTHER" id="PTHR30383">
    <property type="entry name" value="THIOESTERASE 1/PROTEASE 1/LYSOPHOSPHOLIPASE L1"/>
    <property type="match status" value="1"/>
</dbReference>
<dbReference type="Gene3D" id="3.40.50.1110">
    <property type="entry name" value="SGNH hydrolase"/>
    <property type="match status" value="1"/>
</dbReference>
<dbReference type="InterPro" id="IPR051532">
    <property type="entry name" value="Ester_Hydrolysis_Enzymes"/>
</dbReference>
<dbReference type="RefSeq" id="WP_255853638.1">
    <property type="nucleotide sequence ID" value="NZ_CP073347.1"/>
</dbReference>
<feature type="domain" description="SGNH hydrolase-type esterase" evidence="1">
    <location>
        <begin position="44"/>
        <end position="195"/>
    </location>
</feature>